<dbReference type="InterPro" id="IPR013424">
    <property type="entry name" value="Ice-binding_C"/>
</dbReference>
<comment type="caution">
    <text evidence="3">The sequence shown here is derived from an EMBL/GenBank/DDBJ whole genome shotgun (WGS) entry which is preliminary data.</text>
</comment>
<accession>A0A844CVY6</accession>
<dbReference type="Pfam" id="PF07589">
    <property type="entry name" value="PEP-CTERM"/>
    <property type="match status" value="1"/>
</dbReference>
<name>A0A844CVY6_9BURK</name>
<reference evidence="3 4" key="1">
    <citation type="submission" date="2019-11" db="EMBL/GenBank/DDBJ databases">
        <title>Novel species isolated from a subtropical stream in China.</title>
        <authorList>
            <person name="Lu H."/>
        </authorList>
    </citation>
    <scope>NUCLEOTIDE SEQUENCE [LARGE SCALE GENOMIC DNA]</scope>
    <source>
        <strain evidence="3 4">FT26W</strain>
    </source>
</reference>
<dbReference type="EMBL" id="WKJL01000001">
    <property type="protein sequence ID" value="MRW82941.1"/>
    <property type="molecule type" value="Genomic_DNA"/>
</dbReference>
<evidence type="ECO:0000259" key="2">
    <source>
        <dbReference type="Pfam" id="PF07589"/>
    </source>
</evidence>
<organism evidence="3 4">
    <name type="scientific">Duganella aquatilis</name>
    <dbReference type="NCBI Taxonomy" id="2666082"/>
    <lineage>
        <taxon>Bacteria</taxon>
        <taxon>Pseudomonadati</taxon>
        <taxon>Pseudomonadota</taxon>
        <taxon>Betaproteobacteria</taxon>
        <taxon>Burkholderiales</taxon>
        <taxon>Oxalobacteraceae</taxon>
        <taxon>Telluria group</taxon>
        <taxon>Duganella</taxon>
    </lineage>
</organism>
<sequence>MVPSKVFRARPLACLLASAAALLFAQSANAGVKSGDTFTFSIAGFNSSGTEGYILGTALSTVFGETTTFAAAGENGQAYTVSSWEVVGATSTTDYFKISTPVSFLTTARVNGALITWLQLDIGGANSGEGIPTGANPVNFSSPIGSYTASASITYGNSNAVISYTPTTNLSADRLSFTMSEGIAGSNPIFNARVHEFAYSITYANPVVAVPEPETYAMLLLGLGLVGAVARRRQTRA</sequence>
<proteinExistence type="predicted"/>
<keyword evidence="1" id="KW-0732">Signal</keyword>
<dbReference type="NCBIfam" id="TIGR02595">
    <property type="entry name" value="PEP_CTERM"/>
    <property type="match status" value="1"/>
</dbReference>
<evidence type="ECO:0000313" key="4">
    <source>
        <dbReference type="Proteomes" id="UP000439986"/>
    </source>
</evidence>
<dbReference type="AlphaFoldDB" id="A0A844CVY6"/>
<evidence type="ECO:0000256" key="1">
    <source>
        <dbReference type="SAM" id="SignalP"/>
    </source>
</evidence>
<feature type="signal peptide" evidence="1">
    <location>
        <begin position="1"/>
        <end position="30"/>
    </location>
</feature>
<gene>
    <name evidence="3" type="ORF">GJ698_02400</name>
</gene>
<keyword evidence="4" id="KW-1185">Reference proteome</keyword>
<evidence type="ECO:0000313" key="3">
    <source>
        <dbReference type="EMBL" id="MRW82941.1"/>
    </source>
</evidence>
<protein>
    <submittedName>
        <fullName evidence="3">PEPxxWA-CTERM sorting domain-containing protein</fullName>
    </submittedName>
</protein>
<dbReference type="Proteomes" id="UP000439986">
    <property type="component" value="Unassembled WGS sequence"/>
</dbReference>
<dbReference type="RefSeq" id="WP_154355975.1">
    <property type="nucleotide sequence ID" value="NZ_WKJL01000001.1"/>
</dbReference>
<dbReference type="NCBIfam" id="NF035944">
    <property type="entry name" value="PEPxxWA-CTERM"/>
    <property type="match status" value="1"/>
</dbReference>
<feature type="domain" description="Ice-binding protein C-terminal" evidence="2">
    <location>
        <begin position="209"/>
        <end position="233"/>
    </location>
</feature>
<feature type="chain" id="PRO_5032740808" evidence="1">
    <location>
        <begin position="31"/>
        <end position="237"/>
    </location>
</feature>
<dbReference type="NCBIfam" id="NF038126">
    <property type="entry name" value="PEP_CTERM_FxDxF"/>
    <property type="match status" value="1"/>
</dbReference>